<dbReference type="RefSeq" id="WP_151109686.1">
    <property type="nucleotide sequence ID" value="NZ_WKJQ01000001.1"/>
</dbReference>
<comment type="subcellular location">
    <subcellularLocation>
        <location evidence="1">Cell membrane</location>
        <topology evidence="1">Multi-pass membrane protein</topology>
    </subcellularLocation>
</comment>
<evidence type="ECO:0000313" key="8">
    <source>
        <dbReference type="Proteomes" id="UP000443423"/>
    </source>
</evidence>
<dbReference type="InterPro" id="IPR051907">
    <property type="entry name" value="DoxX-like_oxidoreductase"/>
</dbReference>
<feature type="transmembrane region" description="Helical" evidence="6">
    <location>
        <begin position="22"/>
        <end position="43"/>
    </location>
</feature>
<gene>
    <name evidence="7" type="ORF">GJR99_04470</name>
</gene>
<dbReference type="InterPro" id="IPR032808">
    <property type="entry name" value="DoxX"/>
</dbReference>
<dbReference type="PANTHER" id="PTHR33452:SF1">
    <property type="entry name" value="INNER MEMBRANE PROTEIN YPHA-RELATED"/>
    <property type="match status" value="1"/>
</dbReference>
<evidence type="ECO:0000256" key="1">
    <source>
        <dbReference type="ARBA" id="ARBA00004651"/>
    </source>
</evidence>
<comment type="caution">
    <text evidence="7">The sequence shown here is derived from an EMBL/GenBank/DDBJ whole genome shotgun (WGS) entry which is preliminary data.</text>
</comment>
<evidence type="ECO:0000256" key="3">
    <source>
        <dbReference type="ARBA" id="ARBA00022692"/>
    </source>
</evidence>
<dbReference type="PANTHER" id="PTHR33452">
    <property type="entry name" value="OXIDOREDUCTASE CATD-RELATED"/>
    <property type="match status" value="1"/>
</dbReference>
<keyword evidence="5 6" id="KW-0472">Membrane</keyword>
<accession>A0A6A8G3Y8</accession>
<feature type="transmembrane region" description="Helical" evidence="6">
    <location>
        <begin position="133"/>
        <end position="151"/>
    </location>
</feature>
<feature type="transmembrane region" description="Helical" evidence="6">
    <location>
        <begin position="94"/>
        <end position="121"/>
    </location>
</feature>
<dbReference type="AlphaFoldDB" id="A0A6A8G3Y8"/>
<dbReference type="EMBL" id="WKJQ01000001">
    <property type="protein sequence ID" value="MRW95831.1"/>
    <property type="molecule type" value="Genomic_DNA"/>
</dbReference>
<evidence type="ECO:0000256" key="4">
    <source>
        <dbReference type="ARBA" id="ARBA00022989"/>
    </source>
</evidence>
<organism evidence="7 8">
    <name type="scientific">Haloferax marinum</name>
    <dbReference type="NCBI Taxonomy" id="2666143"/>
    <lineage>
        <taxon>Archaea</taxon>
        <taxon>Methanobacteriati</taxon>
        <taxon>Methanobacteriota</taxon>
        <taxon>Stenosarchaea group</taxon>
        <taxon>Halobacteria</taxon>
        <taxon>Halobacteriales</taxon>
        <taxon>Haloferacaceae</taxon>
        <taxon>Haloferax</taxon>
    </lineage>
</organism>
<dbReference type="Proteomes" id="UP000443423">
    <property type="component" value="Unassembled WGS sequence"/>
</dbReference>
<keyword evidence="8" id="KW-1185">Reference proteome</keyword>
<evidence type="ECO:0000313" key="7">
    <source>
        <dbReference type="EMBL" id="MRW95831.1"/>
    </source>
</evidence>
<dbReference type="GO" id="GO:0005886">
    <property type="term" value="C:plasma membrane"/>
    <property type="evidence" value="ECO:0007669"/>
    <property type="project" value="UniProtKB-SubCell"/>
</dbReference>
<proteinExistence type="predicted"/>
<sequence>MASNYFESNVGGVTVHAEAHPLSVWAVLALRVTIGLAFAISGVENISSGFDVRGFLLYSVVENGSPFAPLFTTLGGNDLFVQFANVVVPWGELFIGLALVFGALTRLAAFGGAAMMLVFYLANWNIENGMVNLTFMVVLLSVAAFGAGRIVGLDVLVEQYRIAGVPLVERYPSLRYVLG</sequence>
<dbReference type="OrthoDB" id="199518at2157"/>
<evidence type="ECO:0000256" key="6">
    <source>
        <dbReference type="SAM" id="Phobius"/>
    </source>
</evidence>
<evidence type="ECO:0000256" key="2">
    <source>
        <dbReference type="ARBA" id="ARBA00022475"/>
    </source>
</evidence>
<reference evidence="7 8" key="1">
    <citation type="submission" date="2019-11" db="EMBL/GenBank/DDBJ databases">
        <title>Whole genome sequence of Haloferax sp. MBLA0078.</title>
        <authorList>
            <person name="Seo M.-J."/>
            <person name="Cho E.-S."/>
        </authorList>
    </citation>
    <scope>NUCLEOTIDE SEQUENCE [LARGE SCALE GENOMIC DNA]</scope>
    <source>
        <strain evidence="7 8">MBLA0078</strain>
    </source>
</reference>
<evidence type="ECO:0000256" key="5">
    <source>
        <dbReference type="ARBA" id="ARBA00023136"/>
    </source>
</evidence>
<keyword evidence="3 6" id="KW-0812">Transmembrane</keyword>
<name>A0A6A8G3Y8_9EURY</name>
<dbReference type="Pfam" id="PF07681">
    <property type="entry name" value="DoxX"/>
    <property type="match status" value="1"/>
</dbReference>
<keyword evidence="2" id="KW-1003">Cell membrane</keyword>
<protein>
    <submittedName>
        <fullName evidence="7">DoxX family membrane protein</fullName>
    </submittedName>
</protein>
<keyword evidence="4 6" id="KW-1133">Transmembrane helix</keyword>